<evidence type="ECO:0008006" key="3">
    <source>
        <dbReference type="Google" id="ProtNLM"/>
    </source>
</evidence>
<dbReference type="AlphaFoldDB" id="A0A072P742"/>
<comment type="caution">
    <text evidence="1">The sequence shown here is derived from an EMBL/GenBank/DDBJ whole genome shotgun (WGS) entry which is preliminary data.</text>
</comment>
<dbReference type="HOGENOM" id="CLU_1992637_0_0_1"/>
<proteinExistence type="predicted"/>
<dbReference type="InterPro" id="IPR008949">
    <property type="entry name" value="Isoprenoid_synthase_dom_sf"/>
</dbReference>
<reference evidence="1 2" key="1">
    <citation type="submission" date="2013-03" db="EMBL/GenBank/DDBJ databases">
        <title>The Genome Sequence of Exophiala aquamarina CBS 119918.</title>
        <authorList>
            <consortium name="The Broad Institute Genomics Platform"/>
            <person name="Cuomo C."/>
            <person name="de Hoog S."/>
            <person name="Gorbushina A."/>
            <person name="Walker B."/>
            <person name="Young S.K."/>
            <person name="Zeng Q."/>
            <person name="Gargeya S."/>
            <person name="Fitzgerald M."/>
            <person name="Haas B."/>
            <person name="Abouelleil A."/>
            <person name="Allen A.W."/>
            <person name="Alvarado L."/>
            <person name="Arachchi H.M."/>
            <person name="Berlin A.M."/>
            <person name="Chapman S.B."/>
            <person name="Gainer-Dewar J."/>
            <person name="Goldberg J."/>
            <person name="Griggs A."/>
            <person name="Gujja S."/>
            <person name="Hansen M."/>
            <person name="Howarth C."/>
            <person name="Imamovic A."/>
            <person name="Ireland A."/>
            <person name="Larimer J."/>
            <person name="McCowan C."/>
            <person name="Murphy C."/>
            <person name="Pearson M."/>
            <person name="Poon T.W."/>
            <person name="Priest M."/>
            <person name="Roberts A."/>
            <person name="Saif S."/>
            <person name="Shea T."/>
            <person name="Sisk P."/>
            <person name="Sykes S."/>
            <person name="Wortman J."/>
            <person name="Nusbaum C."/>
            <person name="Birren B."/>
        </authorList>
    </citation>
    <scope>NUCLEOTIDE SEQUENCE [LARGE SCALE GENOMIC DNA]</scope>
    <source>
        <strain evidence="1 2">CBS 119918</strain>
    </source>
</reference>
<accession>A0A072P742</accession>
<evidence type="ECO:0000313" key="1">
    <source>
        <dbReference type="EMBL" id="KEF55661.1"/>
    </source>
</evidence>
<dbReference type="EMBL" id="AMGV01000007">
    <property type="protein sequence ID" value="KEF55661.1"/>
    <property type="molecule type" value="Genomic_DNA"/>
</dbReference>
<dbReference type="Pfam" id="PF19086">
    <property type="entry name" value="Terpene_syn_C_2"/>
    <property type="match status" value="1"/>
</dbReference>
<dbReference type="Proteomes" id="UP000027920">
    <property type="component" value="Unassembled WGS sequence"/>
</dbReference>
<gene>
    <name evidence="1" type="ORF">A1O9_08411</name>
</gene>
<dbReference type="OrthoDB" id="6921389at2759"/>
<dbReference type="GeneID" id="25283324"/>
<protein>
    <recommendedName>
        <fullName evidence="3">Terpene synthase</fullName>
    </recommendedName>
</protein>
<dbReference type="Gene3D" id="1.10.600.10">
    <property type="entry name" value="Farnesyl Diphosphate Synthase"/>
    <property type="match status" value="1"/>
</dbReference>
<dbReference type="STRING" id="1182545.A0A072P742"/>
<dbReference type="RefSeq" id="XP_013258251.1">
    <property type="nucleotide sequence ID" value="XM_013402797.1"/>
</dbReference>
<evidence type="ECO:0000313" key="2">
    <source>
        <dbReference type="Proteomes" id="UP000027920"/>
    </source>
</evidence>
<name>A0A072P742_9EURO</name>
<dbReference type="VEuPathDB" id="FungiDB:A1O9_08411"/>
<sequence>MGLVLSDEDLSAVHAFDISMGTVLSLMNDYFSWAMEAGQDTDRVRNGVHVLMKQHGLSADVARSTLLGMMVEEEAHAVRLREHCLRGSVSDGLHQYIEAMELYVGGASFWTATAPRYQMVEVNLH</sequence>
<dbReference type="SUPFAM" id="SSF48576">
    <property type="entry name" value="Terpenoid synthases"/>
    <property type="match status" value="1"/>
</dbReference>
<keyword evidence="2" id="KW-1185">Reference proteome</keyword>
<organism evidence="1 2">
    <name type="scientific">Exophiala aquamarina CBS 119918</name>
    <dbReference type="NCBI Taxonomy" id="1182545"/>
    <lineage>
        <taxon>Eukaryota</taxon>
        <taxon>Fungi</taxon>
        <taxon>Dikarya</taxon>
        <taxon>Ascomycota</taxon>
        <taxon>Pezizomycotina</taxon>
        <taxon>Eurotiomycetes</taxon>
        <taxon>Chaetothyriomycetidae</taxon>
        <taxon>Chaetothyriales</taxon>
        <taxon>Herpotrichiellaceae</taxon>
        <taxon>Exophiala</taxon>
    </lineage>
</organism>